<dbReference type="SUPFAM" id="SSF52047">
    <property type="entry name" value="RNI-like"/>
    <property type="match status" value="1"/>
</dbReference>
<feature type="domain" description="F-box" evidence="2">
    <location>
        <begin position="103"/>
        <end position="151"/>
    </location>
</feature>
<proteinExistence type="predicted"/>
<evidence type="ECO:0000313" key="4">
    <source>
        <dbReference type="Proteomes" id="UP000322245"/>
    </source>
</evidence>
<name>A0A5D3B5J4_9TREE</name>
<protein>
    <recommendedName>
        <fullName evidence="2">F-box domain-containing protein</fullName>
    </recommendedName>
</protein>
<dbReference type="AlphaFoldDB" id="A0A5D3B5J4"/>
<dbReference type="EMBL" id="NIDF01000006">
    <property type="protein sequence ID" value="TYJ58252.1"/>
    <property type="molecule type" value="Genomic_DNA"/>
</dbReference>
<feature type="region of interest" description="Disordered" evidence="1">
    <location>
        <begin position="1"/>
        <end position="23"/>
    </location>
</feature>
<evidence type="ECO:0000313" key="3">
    <source>
        <dbReference type="EMBL" id="TYJ58252.1"/>
    </source>
</evidence>
<feature type="compositionally biased region" description="Polar residues" evidence="1">
    <location>
        <begin position="83"/>
        <end position="98"/>
    </location>
</feature>
<dbReference type="Proteomes" id="UP000322245">
    <property type="component" value="Unassembled WGS sequence"/>
</dbReference>
<comment type="caution">
    <text evidence="3">The sequence shown here is derived from an EMBL/GenBank/DDBJ whole genome shotgun (WGS) entry which is preliminary data.</text>
</comment>
<dbReference type="PROSITE" id="PS50181">
    <property type="entry name" value="FBOX"/>
    <property type="match status" value="1"/>
</dbReference>
<dbReference type="SUPFAM" id="SSF81383">
    <property type="entry name" value="F-box domain"/>
    <property type="match status" value="1"/>
</dbReference>
<sequence>MSNHRQHLIASADNDTQPVNAPIGSSGLELASYRYASLAPQGVMMKGWEDASDQKPTLKSELSLSAPETALACRVGSHHRSSSAPLLSRKITNPSVPSSEREDSRLVDLPPELLMIIMKQLPLNDIMALQQVSFRFHQIAKTAGALLYTHIKLEVPKAYKGRHIPRFLSKHVLTHVRGLDVHFVDPFSYLDERSDSSAHDNLLRGIENAVPENQLRSFSLNTTRHTLHSNYVVDNSGNKWIQYIHDKQEELRTLRLGGVDVGYYDLSLVAMLPKLEDLELGSVKIFWIDISGLYLFPFAFEGGGGREYWPSLRRLSLLRHCPRPPKFYRSVIDHLPPKLEELVLDGIHVPEELTMDDIAQIQTVTVGWDGVARPNRLRVISLNDCRLHVGELLKLQYHWLLARIHALDKLPLEERRGYDMPIISVGSPSAFDEVAWWQRYYDNEKLDSASHRMLAAQAKQVMALSEVDEEGLTEEVVLQRQRIHQKIILLYGYDMPPTVVSWLHARNKWRQMRELA</sequence>
<accession>A0A5D3B5J4</accession>
<evidence type="ECO:0000256" key="1">
    <source>
        <dbReference type="SAM" id="MobiDB-lite"/>
    </source>
</evidence>
<keyword evidence="4" id="KW-1185">Reference proteome</keyword>
<dbReference type="InterPro" id="IPR032675">
    <property type="entry name" value="LRR_dom_sf"/>
</dbReference>
<evidence type="ECO:0000259" key="2">
    <source>
        <dbReference type="PROSITE" id="PS50181"/>
    </source>
</evidence>
<gene>
    <name evidence="3" type="ORF">B9479_001077</name>
</gene>
<reference evidence="3 4" key="1">
    <citation type="submission" date="2017-05" db="EMBL/GenBank/DDBJ databases">
        <title>The Genome Sequence of Tsuchiyaea wingfieldii DSM 27421.</title>
        <authorList>
            <person name="Cuomo C."/>
            <person name="Passer A."/>
            <person name="Billmyre B."/>
            <person name="Heitman J."/>
        </authorList>
    </citation>
    <scope>NUCLEOTIDE SEQUENCE [LARGE SCALE GENOMIC DNA]</scope>
    <source>
        <strain evidence="3 4">DSM 27421</strain>
    </source>
</reference>
<dbReference type="InterPro" id="IPR001810">
    <property type="entry name" value="F-box_dom"/>
</dbReference>
<dbReference type="Pfam" id="PF00646">
    <property type="entry name" value="F-box"/>
    <property type="match status" value="1"/>
</dbReference>
<organism evidence="3 4">
    <name type="scientific">Cryptococcus floricola</name>
    <dbReference type="NCBI Taxonomy" id="2591691"/>
    <lineage>
        <taxon>Eukaryota</taxon>
        <taxon>Fungi</taxon>
        <taxon>Dikarya</taxon>
        <taxon>Basidiomycota</taxon>
        <taxon>Agaricomycotina</taxon>
        <taxon>Tremellomycetes</taxon>
        <taxon>Tremellales</taxon>
        <taxon>Cryptococcaceae</taxon>
        <taxon>Cryptococcus</taxon>
    </lineage>
</organism>
<feature type="region of interest" description="Disordered" evidence="1">
    <location>
        <begin position="83"/>
        <end position="104"/>
    </location>
</feature>
<dbReference type="InterPro" id="IPR036047">
    <property type="entry name" value="F-box-like_dom_sf"/>
</dbReference>
<dbReference type="Gene3D" id="3.80.10.10">
    <property type="entry name" value="Ribonuclease Inhibitor"/>
    <property type="match status" value="1"/>
</dbReference>